<evidence type="ECO:0000313" key="2">
    <source>
        <dbReference type="Proteomes" id="UP000728032"/>
    </source>
</evidence>
<protein>
    <recommendedName>
        <fullName evidence="3">F-box domain-containing protein</fullName>
    </recommendedName>
</protein>
<dbReference type="InterPro" id="IPR036047">
    <property type="entry name" value="F-box-like_dom_sf"/>
</dbReference>
<dbReference type="SUPFAM" id="SSF81383">
    <property type="entry name" value="F-box domain"/>
    <property type="match status" value="1"/>
</dbReference>
<dbReference type="EMBL" id="CAJPVJ010023182">
    <property type="protein sequence ID" value="CAG2178437.1"/>
    <property type="molecule type" value="Genomic_DNA"/>
</dbReference>
<dbReference type="AlphaFoldDB" id="A0A7R9MJD5"/>
<reference evidence="1" key="1">
    <citation type="submission" date="2020-11" db="EMBL/GenBank/DDBJ databases">
        <authorList>
            <person name="Tran Van P."/>
        </authorList>
    </citation>
    <scope>NUCLEOTIDE SEQUENCE</scope>
</reference>
<name>A0A7R9MJD5_9ACAR</name>
<gene>
    <name evidence="1" type="ORF">ONB1V03_LOCUS17862</name>
</gene>
<dbReference type="Proteomes" id="UP000728032">
    <property type="component" value="Unassembled WGS sequence"/>
</dbReference>
<evidence type="ECO:0000313" key="1">
    <source>
        <dbReference type="EMBL" id="CAD7661301.1"/>
    </source>
</evidence>
<proteinExistence type="predicted"/>
<sequence length="155" mass="18027">MSSNVKNGTQEEYPKDSFDRFGDDLCGLAIMSSNVKNGTQEEYPKDSFDRFGDDLCGLVLSYLSLKDSFRYECLSKQWMRTVFIRRNTFSVYELWQKTKWLLEDYNKKINSNNYPLTITTKSLTINGHNSRDIDCKSGVKMMSKITKTTLKTTYN</sequence>
<dbReference type="OrthoDB" id="6478838at2759"/>
<organism evidence="1">
    <name type="scientific">Oppiella nova</name>
    <dbReference type="NCBI Taxonomy" id="334625"/>
    <lineage>
        <taxon>Eukaryota</taxon>
        <taxon>Metazoa</taxon>
        <taxon>Ecdysozoa</taxon>
        <taxon>Arthropoda</taxon>
        <taxon>Chelicerata</taxon>
        <taxon>Arachnida</taxon>
        <taxon>Acari</taxon>
        <taxon>Acariformes</taxon>
        <taxon>Sarcoptiformes</taxon>
        <taxon>Oribatida</taxon>
        <taxon>Brachypylina</taxon>
        <taxon>Oppioidea</taxon>
        <taxon>Oppiidae</taxon>
        <taxon>Oppiella</taxon>
    </lineage>
</organism>
<keyword evidence="2" id="KW-1185">Reference proteome</keyword>
<feature type="non-terminal residue" evidence="1">
    <location>
        <position position="155"/>
    </location>
</feature>
<evidence type="ECO:0008006" key="3">
    <source>
        <dbReference type="Google" id="ProtNLM"/>
    </source>
</evidence>
<dbReference type="EMBL" id="OC938007">
    <property type="protein sequence ID" value="CAD7661301.1"/>
    <property type="molecule type" value="Genomic_DNA"/>
</dbReference>
<accession>A0A7R9MJD5</accession>